<keyword evidence="7" id="KW-0378">Hydrolase</keyword>
<organism evidence="9">
    <name type="scientific">Candidozyma auris</name>
    <name type="common">Yeast</name>
    <name type="synonym">Candida auris</name>
    <dbReference type="NCBI Taxonomy" id="498019"/>
    <lineage>
        <taxon>Eukaryota</taxon>
        <taxon>Fungi</taxon>
        <taxon>Dikarya</taxon>
        <taxon>Ascomycota</taxon>
        <taxon>Saccharomycotina</taxon>
        <taxon>Pichiomycetes</taxon>
        <taxon>Metschnikowiaceae</taxon>
        <taxon>Candidozyma</taxon>
    </lineage>
</organism>
<evidence type="ECO:0000256" key="4">
    <source>
        <dbReference type="ARBA" id="ARBA00023369"/>
    </source>
</evidence>
<evidence type="ECO:0000256" key="3">
    <source>
        <dbReference type="ARBA" id="ARBA00020007"/>
    </source>
</evidence>
<dbReference type="GO" id="GO:0016042">
    <property type="term" value="P:lipid catabolic process"/>
    <property type="evidence" value="ECO:0007669"/>
    <property type="project" value="InterPro"/>
</dbReference>
<dbReference type="InterPro" id="IPR005152">
    <property type="entry name" value="Lipase_secreted"/>
</dbReference>
<dbReference type="SUPFAM" id="SSF69500">
    <property type="entry name" value="DTD-like"/>
    <property type="match status" value="1"/>
</dbReference>
<comment type="catalytic activity">
    <reaction evidence="6">
        <text>a D-aminoacyl-tRNA + H2O = a tRNA + a D-alpha-amino acid + H(+)</text>
        <dbReference type="Rhea" id="RHEA:13953"/>
        <dbReference type="Rhea" id="RHEA-COMP:10123"/>
        <dbReference type="Rhea" id="RHEA-COMP:10124"/>
        <dbReference type="ChEBI" id="CHEBI:15377"/>
        <dbReference type="ChEBI" id="CHEBI:15378"/>
        <dbReference type="ChEBI" id="CHEBI:59871"/>
        <dbReference type="ChEBI" id="CHEBI:78442"/>
        <dbReference type="ChEBI" id="CHEBI:79333"/>
        <dbReference type="EC" id="3.1.1.96"/>
    </reaction>
</comment>
<evidence type="ECO:0000256" key="2">
    <source>
        <dbReference type="ARBA" id="ARBA00013056"/>
    </source>
</evidence>
<dbReference type="InterPro" id="IPR023509">
    <property type="entry name" value="DTD-like_sf"/>
</dbReference>
<evidence type="ECO:0000256" key="1">
    <source>
        <dbReference type="ARBA" id="ARBA00009673"/>
    </source>
</evidence>
<comment type="similarity">
    <text evidence="1 7">Belongs to the DTD family.</text>
</comment>
<dbReference type="Proteomes" id="UP000825438">
    <property type="component" value="Chromosome VI"/>
</dbReference>
<keyword evidence="7" id="KW-0694">RNA-binding</keyword>
<gene>
    <name evidence="9" type="ORF">CA7LBN_004285</name>
</gene>
<dbReference type="GO" id="GO:0051499">
    <property type="term" value="F:D-aminoacyl-tRNA deacylase activity"/>
    <property type="evidence" value="ECO:0007669"/>
    <property type="project" value="UniProtKB-EC"/>
</dbReference>
<dbReference type="Gene3D" id="3.50.80.10">
    <property type="entry name" value="D-tyrosyl-tRNA(Tyr) deacylase"/>
    <property type="match status" value="1"/>
</dbReference>
<dbReference type="GO" id="GO:0004806">
    <property type="term" value="F:triacylglycerol lipase activity"/>
    <property type="evidence" value="ECO:0007669"/>
    <property type="project" value="UniProtKB-EC"/>
</dbReference>
<dbReference type="SUPFAM" id="SSF53474">
    <property type="entry name" value="alpha/beta-Hydrolases"/>
    <property type="match status" value="1"/>
</dbReference>
<evidence type="ECO:0000256" key="6">
    <source>
        <dbReference type="ARBA" id="ARBA00048018"/>
    </source>
</evidence>
<feature type="chain" id="PRO_5034532004" description="D-aminoacyl-tRNA deacylase" evidence="8">
    <location>
        <begin position="16"/>
        <end position="746"/>
    </location>
</feature>
<evidence type="ECO:0000256" key="8">
    <source>
        <dbReference type="SAM" id="SignalP"/>
    </source>
</evidence>
<comment type="subcellular location">
    <subcellularLocation>
        <location evidence="7">Cytoplasm</location>
    </subcellularLocation>
</comment>
<dbReference type="GO" id="GO:0005737">
    <property type="term" value="C:cytoplasm"/>
    <property type="evidence" value="ECO:0007669"/>
    <property type="project" value="UniProtKB-SubCell"/>
</dbReference>
<dbReference type="InterPro" id="IPR029058">
    <property type="entry name" value="AB_hydrolase_fold"/>
</dbReference>
<evidence type="ECO:0000256" key="5">
    <source>
        <dbReference type="ARBA" id="ARBA00047676"/>
    </source>
</evidence>
<comment type="catalytic activity">
    <reaction evidence="5">
        <text>glycyl-tRNA(Ala) + H2O = tRNA(Ala) + glycine + H(+)</text>
        <dbReference type="Rhea" id="RHEA:53744"/>
        <dbReference type="Rhea" id="RHEA-COMP:9657"/>
        <dbReference type="Rhea" id="RHEA-COMP:13640"/>
        <dbReference type="ChEBI" id="CHEBI:15377"/>
        <dbReference type="ChEBI" id="CHEBI:15378"/>
        <dbReference type="ChEBI" id="CHEBI:57305"/>
        <dbReference type="ChEBI" id="CHEBI:78442"/>
        <dbReference type="ChEBI" id="CHEBI:78522"/>
        <dbReference type="EC" id="3.1.1.96"/>
    </reaction>
</comment>
<dbReference type="PANTHER" id="PTHR34853">
    <property type="match status" value="1"/>
</dbReference>
<dbReference type="EMBL" id="CP076754">
    <property type="protein sequence ID" value="QWW25398.1"/>
    <property type="molecule type" value="Genomic_DNA"/>
</dbReference>
<reference evidence="9" key="1">
    <citation type="submission" date="2021-06" db="EMBL/GenBank/DDBJ databases">
        <title>Candida auris outbreak in lebanese hospital.</title>
        <authorList>
            <person name="Finianos M."/>
        </authorList>
    </citation>
    <scope>NUCLEOTIDE SEQUENCE</scope>
    <source>
        <strain evidence="9">CA7LBN</strain>
    </source>
</reference>
<dbReference type="PANTHER" id="PTHR34853:SF1">
    <property type="entry name" value="LIPASE 5"/>
    <property type="match status" value="1"/>
</dbReference>
<dbReference type="EC" id="3.1.1.96" evidence="2 7"/>
<dbReference type="InterPro" id="IPR003732">
    <property type="entry name" value="Daa-tRNA_deacyls_DTD"/>
</dbReference>
<sequence>MIFLSLLLWAFTVSAQYVKITPPTKDDFYTTPENITSYENGDIIASRPAPAMIRSVYFPVNVKNAWQLKLRSEDSHGNPQAIVTTILEPYDADPKKLLSYQPAQDSSSNDCSPSYSILFNAPMNTVILQAEMLLMQSALAKGWFLNVPDYEGFQGAFTAGRQSGQATLDSIRAALQSEDISGVSPEAKVTMWGYSGGTIASGWAAALQPQYAPELKEQLLGAALGGWVTNITLTAEATDGTLFGGLIPNAVNGLLYEYPHLGDLVETQLRETKREDFLSAGKKCLATSLLEYATVKFFSGKDPWATEGWGFFDLPEIQEIIKNNTAALEEDGPIPEIPLFVFHGTEDEIVPFSGAQRGYENYCDWGIKSLEFAVSNTTGHILEVVEGSGAALVWLEKMFNGEKPVEGCKRTVRSSNILYPGADIEYRQLVATLRSSFAGGEIGETTRNITESTFLSQMMTKMFSGLINKIGPLPVKRDGSIDRSVFTGMNDVVDLWQRENTGPDIGFSAASPGHKINKQAQPNVSSINVRPSDFYNLNLPIIYLTFHLTLNPSCTVPRIKRAAQNPRISNIKQIPSFPRPDLIMRVVIQKVKRASVSVDNAVISAINRGLMLLVGISTKDTSEDVDRLVKKIANLRVFEDASGGPEGCWNGKPWSSSLAQDKQLSVLSVSQFTLYGTIKKGTKPDFHKAAKGPAAIELYNEFLSKLRKELGDDERVKDGQFGAMMDVDIVNEGPVTIIWDTNDGTI</sequence>
<dbReference type="Pfam" id="PF03583">
    <property type="entry name" value="LIP"/>
    <property type="match status" value="1"/>
</dbReference>
<dbReference type="Pfam" id="PF02580">
    <property type="entry name" value="Tyr_Deacylase"/>
    <property type="match status" value="1"/>
</dbReference>
<dbReference type="Gene3D" id="1.10.260.130">
    <property type="match status" value="1"/>
</dbReference>
<evidence type="ECO:0000256" key="7">
    <source>
        <dbReference type="RuleBase" id="RU003470"/>
    </source>
</evidence>
<keyword evidence="7" id="KW-0963">Cytoplasm</keyword>
<protein>
    <recommendedName>
        <fullName evidence="3 7">D-aminoacyl-tRNA deacylase</fullName>
        <ecNumber evidence="2 7">3.1.1.96</ecNumber>
    </recommendedName>
</protein>
<name>A0A8F2W440_CANAR</name>
<dbReference type="NCBIfam" id="TIGR00256">
    <property type="entry name" value="D-aminoacyl-tRNA deacylase"/>
    <property type="match status" value="1"/>
</dbReference>
<comment type="catalytic activity">
    <reaction evidence="4">
        <text>a triacylglycerol + H2O = a diacylglycerol + a fatty acid + H(+)</text>
        <dbReference type="Rhea" id="RHEA:12044"/>
        <dbReference type="ChEBI" id="CHEBI:15377"/>
        <dbReference type="ChEBI" id="CHEBI:15378"/>
        <dbReference type="ChEBI" id="CHEBI:17855"/>
        <dbReference type="ChEBI" id="CHEBI:18035"/>
        <dbReference type="ChEBI" id="CHEBI:28868"/>
        <dbReference type="EC" id="3.1.1.3"/>
    </reaction>
    <physiologicalReaction direction="left-to-right" evidence="4">
        <dbReference type="Rhea" id="RHEA:12045"/>
    </physiologicalReaction>
</comment>
<dbReference type="Gene3D" id="3.40.50.1820">
    <property type="entry name" value="alpha/beta hydrolase"/>
    <property type="match status" value="1"/>
</dbReference>
<evidence type="ECO:0000313" key="9">
    <source>
        <dbReference type="EMBL" id="QWW25398.1"/>
    </source>
</evidence>
<dbReference type="HAMAP" id="MF_00518">
    <property type="entry name" value="Deacylase_Dtd"/>
    <property type="match status" value="1"/>
</dbReference>
<feature type="signal peptide" evidence="8">
    <location>
        <begin position="1"/>
        <end position="15"/>
    </location>
</feature>
<keyword evidence="7" id="KW-0820">tRNA-binding</keyword>
<dbReference type="AlphaFoldDB" id="A0A8F2W440"/>
<dbReference type="GO" id="GO:0000049">
    <property type="term" value="F:tRNA binding"/>
    <property type="evidence" value="ECO:0007669"/>
    <property type="project" value="UniProtKB-KW"/>
</dbReference>
<keyword evidence="8" id="KW-0732">Signal</keyword>
<proteinExistence type="inferred from homology"/>
<dbReference type="FunFam" id="3.50.80.10:FF:000001">
    <property type="entry name" value="D-aminoacyl-tRNA deacylase"/>
    <property type="match status" value="1"/>
</dbReference>
<dbReference type="CDD" id="cd00563">
    <property type="entry name" value="Dtyr_deacylase"/>
    <property type="match status" value="1"/>
</dbReference>
<accession>A0A8F2W440</accession>